<evidence type="ECO:0000313" key="2">
    <source>
        <dbReference type="Proteomes" id="UP000709295"/>
    </source>
</evidence>
<protein>
    <submittedName>
        <fullName evidence="1">Uncharacterized protein</fullName>
    </submittedName>
</protein>
<organism evidence="1 2">
    <name type="scientific">Phytophthora aleatoria</name>
    <dbReference type="NCBI Taxonomy" id="2496075"/>
    <lineage>
        <taxon>Eukaryota</taxon>
        <taxon>Sar</taxon>
        <taxon>Stramenopiles</taxon>
        <taxon>Oomycota</taxon>
        <taxon>Peronosporomycetes</taxon>
        <taxon>Peronosporales</taxon>
        <taxon>Peronosporaceae</taxon>
        <taxon>Phytophthora</taxon>
    </lineage>
</organism>
<dbReference type="EMBL" id="JAENGY010000065">
    <property type="protein sequence ID" value="KAG6975383.1"/>
    <property type="molecule type" value="Genomic_DNA"/>
</dbReference>
<reference evidence="1" key="1">
    <citation type="submission" date="2021-01" db="EMBL/GenBank/DDBJ databases">
        <title>Phytophthora aleatoria, a newly-described species from Pinus radiata is distinct from Phytophthora cactorum isolates based on comparative genomics.</title>
        <authorList>
            <person name="Mcdougal R."/>
            <person name="Panda P."/>
            <person name="Williams N."/>
            <person name="Studholme D.J."/>
        </authorList>
    </citation>
    <scope>NUCLEOTIDE SEQUENCE</scope>
    <source>
        <strain evidence="1">NZFS 4037</strain>
    </source>
</reference>
<dbReference type="Proteomes" id="UP000709295">
    <property type="component" value="Unassembled WGS sequence"/>
</dbReference>
<accession>A0A8J5J0S6</accession>
<proteinExistence type="predicted"/>
<keyword evidence="2" id="KW-1185">Reference proteome</keyword>
<dbReference type="AlphaFoldDB" id="A0A8J5J0S6"/>
<name>A0A8J5J0S6_9STRA</name>
<comment type="caution">
    <text evidence="1">The sequence shown here is derived from an EMBL/GenBank/DDBJ whole genome shotgun (WGS) entry which is preliminary data.</text>
</comment>
<gene>
    <name evidence="1" type="ORF">JG688_00002451</name>
</gene>
<sequence>MLNPIENVFSVGFKASVKAFLPESRRAILTVPEGVTMKRPPPVISPGCCSTLPTSGDDHCQLPQVLPPHALFPRQGQQPRGHASRDLSATLGFCDLYILTVLPFIISRRYHFSTDLLYTSQNCCCI</sequence>
<evidence type="ECO:0000313" key="1">
    <source>
        <dbReference type="EMBL" id="KAG6975383.1"/>
    </source>
</evidence>